<proteinExistence type="predicted"/>
<feature type="region of interest" description="Disordered" evidence="1">
    <location>
        <begin position="115"/>
        <end position="134"/>
    </location>
</feature>
<organism evidence="2 3">
    <name type="scientific">Spirodela intermedia</name>
    <name type="common">Intermediate duckweed</name>
    <dbReference type="NCBI Taxonomy" id="51605"/>
    <lineage>
        <taxon>Eukaryota</taxon>
        <taxon>Viridiplantae</taxon>
        <taxon>Streptophyta</taxon>
        <taxon>Embryophyta</taxon>
        <taxon>Tracheophyta</taxon>
        <taxon>Spermatophyta</taxon>
        <taxon>Magnoliopsida</taxon>
        <taxon>Liliopsida</taxon>
        <taxon>Araceae</taxon>
        <taxon>Lemnoideae</taxon>
        <taxon>Spirodela</taxon>
    </lineage>
</organism>
<comment type="caution">
    <text evidence="2">The sequence shown here is derived from an EMBL/GenBank/DDBJ whole genome shotgun (WGS) entry which is preliminary data.</text>
</comment>
<sequence length="134" mass="14938">MTNDFSSHIKQEKKFGVATATRRRCTGILSVWEVRPMKWVVESSPAAVTRRSGKTATLRLSAAVTRRRGAGWSKRRLFITSGTLSESCSFPFSRMYDHSLPHSRLATGDVEGEWRTRAPIGPSHSSPCSRLLSD</sequence>
<evidence type="ECO:0000313" key="2">
    <source>
        <dbReference type="EMBL" id="CAA6675026.1"/>
    </source>
</evidence>
<gene>
    <name evidence="2" type="ORF">SI7747_UN021368</name>
</gene>
<evidence type="ECO:0000313" key="3">
    <source>
        <dbReference type="Proteomes" id="UP001189122"/>
    </source>
</evidence>
<dbReference type="EMBL" id="CACRZD030000202">
    <property type="protein sequence ID" value="CAA6675026.1"/>
    <property type="molecule type" value="Genomic_DNA"/>
</dbReference>
<keyword evidence="3" id="KW-1185">Reference proteome</keyword>
<dbReference type="Proteomes" id="UP001189122">
    <property type="component" value="Unassembled WGS sequence"/>
</dbReference>
<protein>
    <submittedName>
        <fullName evidence="2">Uncharacterized protein</fullName>
    </submittedName>
</protein>
<reference evidence="3" key="1">
    <citation type="journal article" date="2020" name="Sci. Rep.">
        <title>Chromosome-scale genome assembly for the duckweed Spirodela intermedia, integrating cytogenetic maps, PacBio and Oxford Nanopore libraries.</title>
        <authorList>
            <person name="Hoang P.T.N."/>
            <person name="Fiebig A."/>
            <person name="Novak P."/>
            <person name="Macas J."/>
            <person name="Cao H.X."/>
            <person name="Stepanenko A."/>
            <person name="Chen G."/>
            <person name="Borisjuk N."/>
            <person name="Scholz U."/>
            <person name="Schubert I."/>
        </authorList>
    </citation>
    <scope>NUCLEOTIDE SEQUENCE [LARGE SCALE GENOMIC DNA]</scope>
</reference>
<name>A0ABN7EBF9_SPIIN</name>
<evidence type="ECO:0000256" key="1">
    <source>
        <dbReference type="SAM" id="MobiDB-lite"/>
    </source>
</evidence>
<accession>A0ABN7EBF9</accession>